<dbReference type="EMBL" id="WHNW01000007">
    <property type="protein sequence ID" value="MPV86483.1"/>
    <property type="molecule type" value="Genomic_DNA"/>
</dbReference>
<reference evidence="2 3" key="1">
    <citation type="submission" date="2019-10" db="EMBL/GenBank/DDBJ databases">
        <title>Cardiobacteriales fam. a chemoheterotrophic member of the order Cardiobacteriales, and proposal of Cardiobacteriales fam. nov.</title>
        <authorList>
            <person name="Wang C."/>
        </authorList>
    </citation>
    <scope>NUCLEOTIDE SEQUENCE [LARGE SCALE GENOMIC DNA]</scope>
    <source>
        <strain evidence="2 3">ML27</strain>
    </source>
</reference>
<feature type="domain" description="THIF-type NAD/FAD binding fold" evidence="1">
    <location>
        <begin position="13"/>
        <end position="239"/>
    </location>
</feature>
<evidence type="ECO:0000313" key="2">
    <source>
        <dbReference type="EMBL" id="MPV86483.1"/>
    </source>
</evidence>
<dbReference type="GO" id="GO:0061503">
    <property type="term" value="F:tRNA threonylcarbamoyladenosine dehydratase"/>
    <property type="evidence" value="ECO:0007669"/>
    <property type="project" value="TreeGrafter"/>
</dbReference>
<keyword evidence="3" id="KW-1185">Reference proteome</keyword>
<dbReference type="Gene3D" id="3.40.50.720">
    <property type="entry name" value="NAD(P)-binding Rossmann-like Domain"/>
    <property type="match status" value="1"/>
</dbReference>
<gene>
    <name evidence="2" type="ORF">GCU85_07030</name>
</gene>
<dbReference type="InterPro" id="IPR035985">
    <property type="entry name" value="Ubiquitin-activating_enz"/>
</dbReference>
<dbReference type="Pfam" id="PF00899">
    <property type="entry name" value="ThiF"/>
    <property type="match status" value="1"/>
</dbReference>
<accession>A0A6N7EX27</accession>
<dbReference type="PANTHER" id="PTHR43267">
    <property type="entry name" value="TRNA THREONYLCARBAMOYLADENOSINE DEHYDRATASE"/>
    <property type="match status" value="1"/>
</dbReference>
<protein>
    <submittedName>
        <fullName evidence="2">tRNA threonylcarbamoyladenosine dehydratase</fullName>
    </submittedName>
</protein>
<dbReference type="Proteomes" id="UP000471298">
    <property type="component" value="Unassembled WGS sequence"/>
</dbReference>
<name>A0A6N7EX27_9GAMM</name>
<dbReference type="InParanoid" id="A0A6N7EX27"/>
<organism evidence="2 3">
    <name type="scientific">Ostreibacterium oceani</name>
    <dbReference type="NCBI Taxonomy" id="2654998"/>
    <lineage>
        <taxon>Bacteria</taxon>
        <taxon>Pseudomonadati</taxon>
        <taxon>Pseudomonadota</taxon>
        <taxon>Gammaproteobacteria</taxon>
        <taxon>Cardiobacteriales</taxon>
        <taxon>Ostreibacteriaceae</taxon>
        <taxon>Ostreibacterium</taxon>
    </lineage>
</organism>
<dbReference type="AlphaFoldDB" id="A0A6N7EX27"/>
<sequence>MPTRHARTEILLGNDILPYLRQQHILVAGIGGVGGYVAENIARAGIGEITLLDRDVVAMSNINRQIVALESTFEQKKTDVMKARIADIDPSIRVHVIDEFMNTDNAETIVNSTAFDFIADCIDTIACKAQLVYAAQQANIPIISAMGAGNCYDATRVRVAKLHKTQGCPLAREMRRRLRALRASLKYPVVYTDETRSKPFVNHITSTNYNEKATNGTISYMPAMIGVMLAGEIMKTLIDSAKAPG</sequence>
<proteinExistence type="predicted"/>
<comment type="caution">
    <text evidence="2">The sequence shown here is derived from an EMBL/GenBank/DDBJ whole genome shotgun (WGS) entry which is preliminary data.</text>
</comment>
<dbReference type="InterPro" id="IPR000594">
    <property type="entry name" value="ThiF_NAD_FAD-bd"/>
</dbReference>
<dbReference type="FunCoup" id="A0A6N7EX27">
    <property type="interactions" value="49"/>
</dbReference>
<dbReference type="PANTHER" id="PTHR43267:SF1">
    <property type="entry name" value="TRNA THREONYLCARBAMOYLADENOSINE DEHYDRATASE"/>
    <property type="match status" value="1"/>
</dbReference>
<evidence type="ECO:0000259" key="1">
    <source>
        <dbReference type="Pfam" id="PF00899"/>
    </source>
</evidence>
<dbReference type="SUPFAM" id="SSF69572">
    <property type="entry name" value="Activating enzymes of the ubiquitin-like proteins"/>
    <property type="match status" value="1"/>
</dbReference>
<dbReference type="GO" id="GO:0008641">
    <property type="term" value="F:ubiquitin-like modifier activating enzyme activity"/>
    <property type="evidence" value="ECO:0007669"/>
    <property type="project" value="InterPro"/>
</dbReference>
<evidence type="ECO:0000313" key="3">
    <source>
        <dbReference type="Proteomes" id="UP000471298"/>
    </source>
</evidence>
<dbReference type="InterPro" id="IPR045886">
    <property type="entry name" value="ThiF/MoeB/HesA"/>
</dbReference>
<dbReference type="GO" id="GO:0061504">
    <property type="term" value="P:cyclic threonylcarbamoyladenosine biosynthetic process"/>
    <property type="evidence" value="ECO:0007669"/>
    <property type="project" value="TreeGrafter"/>
</dbReference>